<name>A0A365HCB9_9ACTN</name>
<reference evidence="1 2" key="1">
    <citation type="submission" date="2018-06" db="EMBL/GenBank/DDBJ databases">
        <title>Actinomadura craniellae sp. nov. isolated from marine sponge Craniella sp.</title>
        <authorList>
            <person name="Li L."/>
            <person name="Xu Q.H."/>
            <person name="Lin H.W."/>
            <person name="Lu Y.H."/>
        </authorList>
    </citation>
    <scope>NUCLEOTIDE SEQUENCE [LARGE SCALE GENOMIC DNA]</scope>
    <source>
        <strain evidence="1 2">LHW63021</strain>
    </source>
</reference>
<dbReference type="RefSeq" id="WP_111862832.1">
    <property type="nucleotide sequence ID" value="NZ_QLYX01000001.1"/>
</dbReference>
<protein>
    <recommendedName>
        <fullName evidence="3">ABM domain-containing protein</fullName>
    </recommendedName>
</protein>
<evidence type="ECO:0000313" key="2">
    <source>
        <dbReference type="Proteomes" id="UP000251891"/>
    </source>
</evidence>
<evidence type="ECO:0000313" key="1">
    <source>
        <dbReference type="EMBL" id="RAY16780.1"/>
    </source>
</evidence>
<keyword evidence="2" id="KW-1185">Reference proteome</keyword>
<dbReference type="Proteomes" id="UP000251891">
    <property type="component" value="Unassembled WGS sequence"/>
</dbReference>
<dbReference type="InterPro" id="IPR011008">
    <property type="entry name" value="Dimeric_a/b-barrel"/>
</dbReference>
<dbReference type="EMBL" id="QLYX01000001">
    <property type="protein sequence ID" value="RAY16780.1"/>
    <property type="molecule type" value="Genomic_DNA"/>
</dbReference>
<organism evidence="1 2">
    <name type="scientific">Actinomadura craniellae</name>
    <dbReference type="NCBI Taxonomy" id="2231787"/>
    <lineage>
        <taxon>Bacteria</taxon>
        <taxon>Bacillati</taxon>
        <taxon>Actinomycetota</taxon>
        <taxon>Actinomycetes</taxon>
        <taxon>Streptosporangiales</taxon>
        <taxon>Thermomonosporaceae</taxon>
        <taxon>Actinomadura</taxon>
    </lineage>
</organism>
<dbReference type="SUPFAM" id="SSF54909">
    <property type="entry name" value="Dimeric alpha+beta barrel"/>
    <property type="match status" value="1"/>
</dbReference>
<sequence>MSELFRLVETVRMPVAAGGEDALLAFLDGHAYFAQAELAASRVLVQEGGQEVVLIIDWVDDQAPERALTSPAGEALLDGLKSLLSGAPEVTYYRARGSR</sequence>
<evidence type="ECO:0008006" key="3">
    <source>
        <dbReference type="Google" id="ProtNLM"/>
    </source>
</evidence>
<gene>
    <name evidence="1" type="ORF">DPM19_01015</name>
</gene>
<dbReference type="AlphaFoldDB" id="A0A365HCB9"/>
<accession>A0A365HCB9</accession>
<proteinExistence type="predicted"/>
<comment type="caution">
    <text evidence="1">The sequence shown here is derived from an EMBL/GenBank/DDBJ whole genome shotgun (WGS) entry which is preliminary data.</text>
</comment>